<feature type="signal peptide" evidence="11">
    <location>
        <begin position="1"/>
        <end position="26"/>
    </location>
</feature>
<comment type="subcellular location">
    <subcellularLocation>
        <location evidence="1 8">Cell outer membrane</location>
        <topology evidence="1 8">Multi-pass membrane protein</topology>
    </subcellularLocation>
</comment>
<dbReference type="OrthoDB" id="7051241at2"/>
<dbReference type="PANTHER" id="PTHR47234:SF2">
    <property type="entry name" value="TONB-DEPENDENT RECEPTOR"/>
    <property type="match status" value="1"/>
</dbReference>
<feature type="domain" description="TonB-dependent receptor plug" evidence="13">
    <location>
        <begin position="49"/>
        <end position="174"/>
    </location>
</feature>
<proteinExistence type="inferred from homology"/>
<dbReference type="InterPro" id="IPR037066">
    <property type="entry name" value="Plug_dom_sf"/>
</dbReference>
<protein>
    <submittedName>
        <fullName evidence="14">TonB-dependent receptor</fullName>
    </submittedName>
</protein>
<comment type="similarity">
    <text evidence="8 9">Belongs to the TonB-dependent receptor family.</text>
</comment>
<keyword evidence="14" id="KW-0675">Receptor</keyword>
<dbReference type="Proteomes" id="UP000249254">
    <property type="component" value="Unassembled WGS sequence"/>
</dbReference>
<reference evidence="15" key="1">
    <citation type="submission" date="2018-05" db="EMBL/GenBank/DDBJ databases">
        <authorList>
            <person name="Li X."/>
        </authorList>
    </citation>
    <scope>NUCLEOTIDE SEQUENCE [LARGE SCALE GENOMIC DNA]</scope>
    <source>
        <strain evidence="15">LX32</strain>
    </source>
</reference>
<dbReference type="Pfam" id="PF07715">
    <property type="entry name" value="Plug"/>
    <property type="match status" value="1"/>
</dbReference>
<dbReference type="InterPro" id="IPR036942">
    <property type="entry name" value="Beta-barrel_TonB_sf"/>
</dbReference>
<keyword evidence="7 8" id="KW-0998">Cell outer membrane</keyword>
<dbReference type="InterPro" id="IPR012910">
    <property type="entry name" value="Plug_dom"/>
</dbReference>
<dbReference type="InterPro" id="IPR039426">
    <property type="entry name" value="TonB-dep_rcpt-like"/>
</dbReference>
<gene>
    <name evidence="14" type="ORF">DJ017_14935</name>
</gene>
<feature type="region of interest" description="Disordered" evidence="10">
    <location>
        <begin position="85"/>
        <end position="104"/>
    </location>
</feature>
<evidence type="ECO:0000256" key="7">
    <source>
        <dbReference type="ARBA" id="ARBA00023237"/>
    </source>
</evidence>
<keyword evidence="2 8" id="KW-0813">Transport</keyword>
<dbReference type="Gene3D" id="2.170.130.10">
    <property type="entry name" value="TonB-dependent receptor, plug domain"/>
    <property type="match status" value="1"/>
</dbReference>
<feature type="chain" id="PRO_5016460437" evidence="11">
    <location>
        <begin position="27"/>
        <end position="953"/>
    </location>
</feature>
<organism evidence="14 15">
    <name type="scientific">Phenylobacterium soli</name>
    <dbReference type="NCBI Taxonomy" id="2170551"/>
    <lineage>
        <taxon>Bacteria</taxon>
        <taxon>Pseudomonadati</taxon>
        <taxon>Pseudomonadota</taxon>
        <taxon>Alphaproteobacteria</taxon>
        <taxon>Caulobacterales</taxon>
        <taxon>Caulobacteraceae</taxon>
        <taxon>Phenylobacterium</taxon>
    </lineage>
</organism>
<evidence type="ECO:0000256" key="4">
    <source>
        <dbReference type="ARBA" id="ARBA00022692"/>
    </source>
</evidence>
<dbReference type="PANTHER" id="PTHR47234">
    <property type="match status" value="1"/>
</dbReference>
<sequence>MKLLTRVALMGVTALSAGGSLGVAYAQQQNNQVSEIVVTGSRIRTSPLDQDQPVVQIDQEMVAKSGLTSTVDVLQRIPSAGGGLNAKFNNSGNSGNPPDGGGVGAGSAEIDLRYLGSRRALVLVDGQRWVGGASASGVPGSVDLNTIPTAMIDRMEVLQEGASPIYGSDAISGVVNIITKQRQNGFQASAQVGEFSEGDGLTQDYNVSWGVSTGPTSIVIGGGYFKQDPVSSNDRSISRFPAPYSTSCLDGGCSSGTPLARVLVHDPNTGNDLDLTLRQALGVGVRPTYIPADPTSAAGSYKAFSTADRFNFQPYNYILTPLERVSAFATVTQDITDKVHFRARASFVERKSANQAAPLPLFVGPDAGNGNLLDTITISASNPYNPFGFDLGPGTLTFVGRRMVEAGPRHYEQTVDTWNVMGSFYGDFGVMDRTWHWDVNAEWSRNHADQTFTGNINAARVQQALGPIAQCTGSCVPLNLFGGAGTITSAMLNYIGFTEHDSSQQELSDVTANITGDLFDLPAGPLAFAAGLEHRRTTGYFQPDALVVEGLTSDIPAQPASGKITVKEAYGELRIPLIKDTPFIYRLDASVAGRWFDYSTSGKDSTYKGGLAWRPVEDVLVRGSYAQGFRAPTIGELFGTASRFDASVTDPCSDMLGLAGGTAASATVRANCVARGVPANGSYVQLNPQIAVITSGNHDLKPETSKGWNYSFVWEPKFLRGLSWADGGSIEVAYSDIKLDGAIQALSGQTLLDRCANTNDPLSCATITRTASGAISGISNPLINIGGIQTRSLDVNLLWRSPEWDMGRFNASWNTTRLLEYTEQQPTSTGFQPVKREGTERGSPSQAFPKTKSNLMVDWDKADWGATLGVRYISSVTEPAAGNNKMAARTYVDGQIRWTPSFLTTGLSLALGANNLFDKDPPGCISCDLNNFDPNVYDVPGRFIYFRLSYRPQ</sequence>
<keyword evidence="3 8" id="KW-1134">Transmembrane beta strand</keyword>
<keyword evidence="4 8" id="KW-0812">Transmembrane</keyword>
<evidence type="ECO:0000256" key="2">
    <source>
        <dbReference type="ARBA" id="ARBA00022448"/>
    </source>
</evidence>
<evidence type="ECO:0000256" key="3">
    <source>
        <dbReference type="ARBA" id="ARBA00022452"/>
    </source>
</evidence>
<dbReference type="AlphaFoldDB" id="A0A328AMU7"/>
<keyword evidence="6 8" id="KW-0472">Membrane</keyword>
<evidence type="ECO:0000313" key="14">
    <source>
        <dbReference type="EMBL" id="RAK55711.1"/>
    </source>
</evidence>
<evidence type="ECO:0000256" key="10">
    <source>
        <dbReference type="SAM" id="MobiDB-lite"/>
    </source>
</evidence>
<keyword evidence="11" id="KW-0732">Signal</keyword>
<dbReference type="Pfam" id="PF00593">
    <property type="entry name" value="TonB_dep_Rec_b-barrel"/>
    <property type="match status" value="1"/>
</dbReference>
<keyword evidence="5 9" id="KW-0798">TonB box</keyword>
<evidence type="ECO:0000256" key="11">
    <source>
        <dbReference type="SAM" id="SignalP"/>
    </source>
</evidence>
<dbReference type="Gene3D" id="2.40.170.20">
    <property type="entry name" value="TonB-dependent receptor, beta-barrel domain"/>
    <property type="match status" value="1"/>
</dbReference>
<feature type="region of interest" description="Disordered" evidence="10">
    <location>
        <begin position="824"/>
        <end position="850"/>
    </location>
</feature>
<evidence type="ECO:0000256" key="5">
    <source>
        <dbReference type="ARBA" id="ARBA00023077"/>
    </source>
</evidence>
<dbReference type="GO" id="GO:0009279">
    <property type="term" value="C:cell outer membrane"/>
    <property type="evidence" value="ECO:0007669"/>
    <property type="project" value="UniProtKB-SubCell"/>
</dbReference>
<keyword evidence="15" id="KW-1185">Reference proteome</keyword>
<evidence type="ECO:0000256" key="8">
    <source>
        <dbReference type="PROSITE-ProRule" id="PRU01360"/>
    </source>
</evidence>
<dbReference type="RefSeq" id="WP_111529459.1">
    <property type="nucleotide sequence ID" value="NZ_JBHRSG010000003.1"/>
</dbReference>
<name>A0A328AMU7_9CAUL</name>
<evidence type="ECO:0000313" key="15">
    <source>
        <dbReference type="Proteomes" id="UP000249254"/>
    </source>
</evidence>
<evidence type="ECO:0000256" key="6">
    <source>
        <dbReference type="ARBA" id="ARBA00023136"/>
    </source>
</evidence>
<evidence type="ECO:0000259" key="12">
    <source>
        <dbReference type="Pfam" id="PF00593"/>
    </source>
</evidence>
<evidence type="ECO:0000256" key="1">
    <source>
        <dbReference type="ARBA" id="ARBA00004571"/>
    </source>
</evidence>
<accession>A0A328AMU7</accession>
<dbReference type="PROSITE" id="PS52016">
    <property type="entry name" value="TONB_DEPENDENT_REC_3"/>
    <property type="match status" value="1"/>
</dbReference>
<evidence type="ECO:0000256" key="9">
    <source>
        <dbReference type="RuleBase" id="RU003357"/>
    </source>
</evidence>
<dbReference type="SUPFAM" id="SSF56935">
    <property type="entry name" value="Porins"/>
    <property type="match status" value="1"/>
</dbReference>
<evidence type="ECO:0000259" key="13">
    <source>
        <dbReference type="Pfam" id="PF07715"/>
    </source>
</evidence>
<feature type="domain" description="TonB-dependent receptor-like beta-barrel" evidence="12">
    <location>
        <begin position="381"/>
        <end position="916"/>
    </location>
</feature>
<dbReference type="InterPro" id="IPR000531">
    <property type="entry name" value="Beta-barrel_TonB"/>
</dbReference>
<comment type="caution">
    <text evidence="14">The sequence shown here is derived from an EMBL/GenBank/DDBJ whole genome shotgun (WGS) entry which is preliminary data.</text>
</comment>
<dbReference type="EMBL" id="QFYQ01000001">
    <property type="protein sequence ID" value="RAK55711.1"/>
    <property type="molecule type" value="Genomic_DNA"/>
</dbReference>